<feature type="compositionally biased region" description="Basic and acidic residues" evidence="2">
    <location>
        <begin position="30"/>
        <end position="44"/>
    </location>
</feature>
<keyword evidence="3" id="KW-1133">Transmembrane helix</keyword>
<dbReference type="EMBL" id="LN714497">
    <property type="protein sequence ID" value="CEL74153.1"/>
    <property type="molecule type" value="Genomic_DNA"/>
</dbReference>
<sequence>MNSADAASRPEAEGASGRREEESLAGETGEEIRKSVDAALDDYRSMHRKQYEDRLRREAEEEEKAKRLAEERKGYEMAAKLQQEEESLLATRVAADAEMSRQLFAQLNRHVQPDSLSRAAVQSAACDSTSADASAAAYSAEWYEHLRQQQEHERRVLEGYSAFPGQSDEDNVRPPMRTNYTERLIDDGPVGWTSSTGGFSESLLGPPASQGRGGWSWMEDAMRETLGLPERFEGTLNDHVAGGNICMIVRICRPGVGEQLSPEERAHQRRRAVYVALVCFCMVGPLVIALIMLISQMLQ</sequence>
<keyword evidence="1" id="KW-0175">Coiled coil</keyword>
<name>A0A0F7V006_TOXGV</name>
<feature type="compositionally biased region" description="Basic and acidic residues" evidence="2">
    <location>
        <begin position="8"/>
        <end position="22"/>
    </location>
</feature>
<evidence type="ECO:0000256" key="2">
    <source>
        <dbReference type="SAM" id="MobiDB-lite"/>
    </source>
</evidence>
<dbReference type="AlphaFoldDB" id="A0A0F7V006"/>
<keyword evidence="3" id="KW-0472">Membrane</keyword>
<accession>A0A0F7V006</accession>
<protein>
    <recommendedName>
        <fullName evidence="5">Transmembrane protein</fullName>
    </recommendedName>
</protein>
<evidence type="ECO:0000313" key="4">
    <source>
        <dbReference type="EMBL" id="CEL74153.1"/>
    </source>
</evidence>
<organism evidence="4">
    <name type="scientific">Toxoplasma gondii (strain ATCC 50861 / VEG)</name>
    <dbReference type="NCBI Taxonomy" id="432359"/>
    <lineage>
        <taxon>Eukaryota</taxon>
        <taxon>Sar</taxon>
        <taxon>Alveolata</taxon>
        <taxon>Apicomplexa</taxon>
        <taxon>Conoidasida</taxon>
        <taxon>Coccidia</taxon>
        <taxon>Eucoccidiorida</taxon>
        <taxon>Eimeriorina</taxon>
        <taxon>Sarcocystidae</taxon>
        <taxon>Toxoplasma</taxon>
    </lineage>
</organism>
<evidence type="ECO:0000256" key="3">
    <source>
        <dbReference type="SAM" id="Phobius"/>
    </source>
</evidence>
<feature type="coiled-coil region" evidence="1">
    <location>
        <begin position="48"/>
        <end position="85"/>
    </location>
</feature>
<gene>
    <name evidence="4" type="ORF">BN1205_071730</name>
</gene>
<reference evidence="4" key="1">
    <citation type="journal article" date="2015" name="PLoS ONE">
        <title>Comprehensive Evaluation of Toxoplasma gondii VEG and Neospora caninum LIV Genomes with Tachyzoite Stage Transcriptome and Proteome Defines Novel Transcript Features.</title>
        <authorList>
            <person name="Ramaprasad A."/>
            <person name="Mourier T."/>
            <person name="Naeem R."/>
            <person name="Malas T.B."/>
            <person name="Moussa E."/>
            <person name="Panigrahi A."/>
            <person name="Vermont S.J."/>
            <person name="Otto T.D."/>
            <person name="Wastling J."/>
            <person name="Pain A."/>
        </authorList>
    </citation>
    <scope>NUCLEOTIDE SEQUENCE</scope>
    <source>
        <strain evidence="4">VEG</strain>
    </source>
</reference>
<proteinExistence type="predicted"/>
<keyword evidence="3" id="KW-0812">Transmembrane</keyword>
<feature type="region of interest" description="Disordered" evidence="2">
    <location>
        <begin position="1"/>
        <end position="44"/>
    </location>
</feature>
<feature type="transmembrane region" description="Helical" evidence="3">
    <location>
        <begin position="272"/>
        <end position="294"/>
    </location>
</feature>
<evidence type="ECO:0000256" key="1">
    <source>
        <dbReference type="SAM" id="Coils"/>
    </source>
</evidence>
<evidence type="ECO:0008006" key="5">
    <source>
        <dbReference type="Google" id="ProtNLM"/>
    </source>
</evidence>